<dbReference type="EMBL" id="LM995447">
    <property type="protein sequence ID" value="CDZ24260.1"/>
    <property type="molecule type" value="Genomic_DNA"/>
</dbReference>
<keyword evidence="9" id="KW-1185">Reference proteome</keyword>
<evidence type="ECO:0000313" key="9">
    <source>
        <dbReference type="Proteomes" id="UP000032431"/>
    </source>
</evidence>
<dbReference type="PANTHER" id="PTHR39188">
    <property type="entry name" value="MEMBRANE-ASSOCIATED ZINC METALLOPROTEASE M50B"/>
    <property type="match status" value="1"/>
</dbReference>
<protein>
    <recommendedName>
        <fullName evidence="10">Peptidase M50</fullName>
    </recommendedName>
</protein>
<evidence type="ECO:0000256" key="6">
    <source>
        <dbReference type="ARBA" id="ARBA00023049"/>
    </source>
</evidence>
<dbReference type="GO" id="GO:0008237">
    <property type="term" value="F:metallopeptidase activity"/>
    <property type="evidence" value="ECO:0007669"/>
    <property type="project" value="UniProtKB-KW"/>
</dbReference>
<keyword evidence="4" id="KW-0378">Hydrolase</keyword>
<keyword evidence="3" id="KW-0645">Protease</keyword>
<dbReference type="HOGENOM" id="CLU_118508_0_0_9"/>
<dbReference type="GO" id="GO:0006508">
    <property type="term" value="P:proteolysis"/>
    <property type="evidence" value="ECO:0007669"/>
    <property type="project" value="UniProtKB-KW"/>
</dbReference>
<evidence type="ECO:0000256" key="7">
    <source>
        <dbReference type="SAM" id="Phobius"/>
    </source>
</evidence>
<dbReference type="PANTHER" id="PTHR39188:SF3">
    <property type="entry name" value="STAGE IV SPORULATION PROTEIN FB"/>
    <property type="match status" value="1"/>
</dbReference>
<sequence length="184" mass="20005">MILDRSGLAGLGLLCVLIHESGHIMAIELLKIQVDRIEFRLFGINIVLKKGTTVSYRQEILLALAGCAANLLACIPLYVLYKFGIGGKFTGTLLLFNLLLGGFNLMPVVSLDGGRALESYLCLKTNYQKAERIIMILSLIFLIPTAAAGFYIVMQTGYNISLAAAAVYIFVALVIKSGKKLSCR</sequence>
<name>A0A078KSW6_9FIRM</name>
<dbReference type="STRING" id="29343.CCDG5_1143"/>
<dbReference type="PATRIC" id="fig|29343.3.peg.1202"/>
<evidence type="ECO:0000256" key="5">
    <source>
        <dbReference type="ARBA" id="ARBA00022833"/>
    </source>
</evidence>
<comment type="similarity">
    <text evidence="2">Belongs to the peptidase M50B family.</text>
</comment>
<feature type="transmembrane region" description="Helical" evidence="7">
    <location>
        <begin position="133"/>
        <end position="152"/>
    </location>
</feature>
<gene>
    <name evidence="8" type="ORF">CCDG5_1143</name>
</gene>
<keyword evidence="7" id="KW-0812">Transmembrane</keyword>
<evidence type="ECO:0000313" key="8">
    <source>
        <dbReference type="EMBL" id="CDZ24260.1"/>
    </source>
</evidence>
<keyword evidence="7" id="KW-0472">Membrane</keyword>
<dbReference type="AlphaFoldDB" id="A0A078KSW6"/>
<feature type="transmembrane region" description="Helical" evidence="7">
    <location>
        <begin position="158"/>
        <end position="175"/>
    </location>
</feature>
<proteinExistence type="inferred from homology"/>
<comment type="cofactor">
    <cofactor evidence="1">
        <name>Zn(2+)</name>
        <dbReference type="ChEBI" id="CHEBI:29105"/>
    </cofactor>
</comment>
<keyword evidence="6" id="KW-0482">Metalloprotease</keyword>
<evidence type="ECO:0000256" key="4">
    <source>
        <dbReference type="ARBA" id="ARBA00022801"/>
    </source>
</evidence>
<evidence type="ECO:0000256" key="3">
    <source>
        <dbReference type="ARBA" id="ARBA00022670"/>
    </source>
</evidence>
<reference evidence="9" key="1">
    <citation type="submission" date="2014-07" db="EMBL/GenBank/DDBJ databases">
        <authorList>
            <person name="Wibberg D."/>
        </authorList>
    </citation>
    <scope>NUCLEOTIDE SEQUENCE [LARGE SCALE GENOMIC DNA]</scope>
    <source>
        <strain evidence="9">DG5</strain>
    </source>
</reference>
<keyword evidence="7" id="KW-1133">Transmembrane helix</keyword>
<dbReference type="KEGG" id="ccel:CCDG5_1143"/>
<evidence type="ECO:0008006" key="10">
    <source>
        <dbReference type="Google" id="ProtNLM"/>
    </source>
</evidence>
<accession>A0A078KSW6</accession>
<dbReference type="Proteomes" id="UP000032431">
    <property type="component" value="Chromosome I"/>
</dbReference>
<evidence type="ECO:0000256" key="2">
    <source>
        <dbReference type="ARBA" id="ARBA00007931"/>
    </source>
</evidence>
<organism evidence="8 9">
    <name type="scientific">[Clostridium] cellulosi</name>
    <dbReference type="NCBI Taxonomy" id="29343"/>
    <lineage>
        <taxon>Bacteria</taxon>
        <taxon>Bacillati</taxon>
        <taxon>Bacillota</taxon>
        <taxon>Clostridia</taxon>
        <taxon>Eubacteriales</taxon>
        <taxon>Oscillospiraceae</taxon>
        <taxon>Oscillospiraceae incertae sedis</taxon>
    </lineage>
</organism>
<evidence type="ECO:0000256" key="1">
    <source>
        <dbReference type="ARBA" id="ARBA00001947"/>
    </source>
</evidence>
<keyword evidence="5" id="KW-0862">Zinc</keyword>
<feature type="transmembrane region" description="Helical" evidence="7">
    <location>
        <begin position="60"/>
        <end position="81"/>
    </location>
</feature>